<evidence type="ECO:0000256" key="1">
    <source>
        <dbReference type="ARBA" id="ARBA00004340"/>
    </source>
</evidence>
<organism evidence="5 6">
    <name type="scientific">Linnemannia gamsii</name>
    <dbReference type="NCBI Taxonomy" id="64522"/>
    <lineage>
        <taxon>Eukaryota</taxon>
        <taxon>Fungi</taxon>
        <taxon>Fungi incertae sedis</taxon>
        <taxon>Mucoromycota</taxon>
        <taxon>Mortierellomycotina</taxon>
        <taxon>Mortierellomycetes</taxon>
        <taxon>Mortierellales</taxon>
        <taxon>Mortierellaceae</taxon>
        <taxon>Linnemannia</taxon>
    </lineage>
</organism>
<gene>
    <name evidence="5" type="ORF">BGZ96_011662</name>
</gene>
<evidence type="ECO:0000256" key="2">
    <source>
        <dbReference type="ARBA" id="ARBA00004613"/>
    </source>
</evidence>
<dbReference type="Pfam" id="PF20147">
    <property type="entry name" value="Crinkler"/>
    <property type="match status" value="1"/>
</dbReference>
<comment type="subcellular location">
    <subcellularLocation>
        <location evidence="1">Host cell</location>
    </subcellularLocation>
    <subcellularLocation>
        <location evidence="2">Secreted</location>
    </subcellularLocation>
</comment>
<keyword evidence="6" id="KW-1185">Reference proteome</keyword>
<keyword evidence="3" id="KW-0964">Secreted</keyword>
<reference evidence="5 6" key="1">
    <citation type="journal article" date="2020" name="Fungal Divers.">
        <title>Resolving the Mortierellaceae phylogeny through synthesis of multi-gene phylogenetics and phylogenomics.</title>
        <authorList>
            <person name="Vandepol N."/>
            <person name="Liber J."/>
            <person name="Desiro A."/>
            <person name="Na H."/>
            <person name="Kennedy M."/>
            <person name="Barry K."/>
            <person name="Grigoriev I.V."/>
            <person name="Miller A.N."/>
            <person name="O'Donnell K."/>
            <person name="Stajich J.E."/>
            <person name="Bonito G."/>
        </authorList>
    </citation>
    <scope>NUCLEOTIDE SEQUENCE [LARGE SCALE GENOMIC DNA]</scope>
    <source>
        <strain evidence="5 6">AD045</strain>
    </source>
</reference>
<feature type="domain" description="Crinkler effector protein N-terminal" evidence="4">
    <location>
        <begin position="6"/>
        <end position="63"/>
    </location>
</feature>
<evidence type="ECO:0000313" key="5">
    <source>
        <dbReference type="EMBL" id="KAG0295479.1"/>
    </source>
</evidence>
<sequence length="73" mass="8239">MANNHLNLFCVVNGEPQANKFSVKLTPTDTVDDLKKRIKAEKSLHFDNIAADEFNLYRVSIPVTFSTVESSRI</sequence>
<evidence type="ECO:0000256" key="3">
    <source>
        <dbReference type="ARBA" id="ARBA00022525"/>
    </source>
</evidence>
<evidence type="ECO:0000259" key="4">
    <source>
        <dbReference type="Pfam" id="PF20147"/>
    </source>
</evidence>
<evidence type="ECO:0000313" key="6">
    <source>
        <dbReference type="Proteomes" id="UP001194696"/>
    </source>
</evidence>
<name>A0ABQ7KBU4_9FUNG</name>
<dbReference type="Proteomes" id="UP001194696">
    <property type="component" value="Unassembled WGS sequence"/>
</dbReference>
<accession>A0ABQ7KBU4</accession>
<protein>
    <recommendedName>
        <fullName evidence="4">Crinkler effector protein N-terminal domain-containing protein</fullName>
    </recommendedName>
</protein>
<proteinExistence type="predicted"/>
<dbReference type="EMBL" id="JAAAIM010000083">
    <property type="protein sequence ID" value="KAG0295479.1"/>
    <property type="molecule type" value="Genomic_DNA"/>
</dbReference>
<dbReference type="InterPro" id="IPR045379">
    <property type="entry name" value="Crinkler_N"/>
</dbReference>
<comment type="caution">
    <text evidence="5">The sequence shown here is derived from an EMBL/GenBank/DDBJ whole genome shotgun (WGS) entry which is preliminary data.</text>
</comment>